<keyword evidence="5" id="KW-0472">Membrane</keyword>
<dbReference type="AlphaFoldDB" id="A0A0N4XWI5"/>
<dbReference type="EC" id="2.4.1.-" evidence="6"/>
<evidence type="ECO:0000256" key="5">
    <source>
        <dbReference type="ARBA" id="ARBA00023136"/>
    </source>
</evidence>
<dbReference type="Proteomes" id="UP000271162">
    <property type="component" value="Unassembled WGS sequence"/>
</dbReference>
<evidence type="ECO:0000256" key="3">
    <source>
        <dbReference type="ARBA" id="ARBA00022676"/>
    </source>
</evidence>
<reference evidence="9" key="1">
    <citation type="submission" date="2017-02" db="UniProtKB">
        <authorList>
            <consortium name="WormBaseParasite"/>
        </authorList>
    </citation>
    <scope>IDENTIFICATION</scope>
</reference>
<evidence type="ECO:0000256" key="2">
    <source>
        <dbReference type="ARBA" id="ARBA00007647"/>
    </source>
</evidence>
<keyword evidence="8" id="KW-1185">Reference proteome</keyword>
<proteinExistence type="inferred from homology"/>
<name>A0A0N4XWI5_NIPBR</name>
<sequence length="209" mass="24246">MDPYSRRVGEILRKDKDYSEREGKPRELLILATACSTVGITFFEVLEDYVSTGEVEAIFFAQQSQYEYDMRYTAIQGESTLREHLPTLVFDNTTLTKAEKYYNCILNPLRVLDLLIPWGNDFLGNYTNRHVPLSAGYIRHYRNPFLGAFSTNTWPIIQMSGTFQTIKYPEHLMGQLFQNVQRRLDRVYKSDLMIDSTQPNCQCNTTANP</sequence>
<keyword evidence="3 6" id="KW-0328">Glycosyltransferase</keyword>
<organism evidence="9">
    <name type="scientific">Nippostrongylus brasiliensis</name>
    <name type="common">Rat hookworm</name>
    <dbReference type="NCBI Taxonomy" id="27835"/>
    <lineage>
        <taxon>Eukaryota</taxon>
        <taxon>Metazoa</taxon>
        <taxon>Ecdysozoa</taxon>
        <taxon>Nematoda</taxon>
        <taxon>Chromadorea</taxon>
        <taxon>Rhabditida</taxon>
        <taxon>Rhabditina</taxon>
        <taxon>Rhabditomorpha</taxon>
        <taxon>Strongyloidea</taxon>
        <taxon>Heligmosomidae</taxon>
        <taxon>Nippostrongylus</taxon>
    </lineage>
</organism>
<keyword evidence="4 6" id="KW-0808">Transferase</keyword>
<dbReference type="Pfam" id="PF01697">
    <property type="entry name" value="Glyco_transf_92"/>
    <property type="match status" value="1"/>
</dbReference>
<gene>
    <name evidence="7" type="ORF">NBR_LOCUS7259</name>
</gene>
<evidence type="ECO:0000313" key="9">
    <source>
        <dbReference type="WBParaSite" id="NBR_0000725801-mRNA-1"/>
    </source>
</evidence>
<evidence type="ECO:0000313" key="7">
    <source>
        <dbReference type="EMBL" id="VDL70848.1"/>
    </source>
</evidence>
<dbReference type="InterPro" id="IPR008166">
    <property type="entry name" value="Glyco_transf_92"/>
</dbReference>
<dbReference type="WBParaSite" id="NBR_0000725801-mRNA-1">
    <property type="protein sequence ID" value="NBR_0000725801-mRNA-1"/>
    <property type="gene ID" value="NBR_0000725801"/>
</dbReference>
<reference evidence="7 8" key="2">
    <citation type="submission" date="2018-11" db="EMBL/GenBank/DDBJ databases">
        <authorList>
            <consortium name="Pathogen Informatics"/>
        </authorList>
    </citation>
    <scope>NUCLEOTIDE SEQUENCE [LARGE SCALE GENOMIC DNA]</scope>
</reference>
<comment type="similarity">
    <text evidence="2 6">Belongs to the glycosyltransferase 92 family.</text>
</comment>
<evidence type="ECO:0000256" key="1">
    <source>
        <dbReference type="ARBA" id="ARBA00004167"/>
    </source>
</evidence>
<evidence type="ECO:0000313" key="8">
    <source>
        <dbReference type="Proteomes" id="UP000271162"/>
    </source>
</evidence>
<dbReference type="GO" id="GO:0016757">
    <property type="term" value="F:glycosyltransferase activity"/>
    <property type="evidence" value="ECO:0007669"/>
    <property type="project" value="UniProtKB-UniRule"/>
</dbReference>
<accession>A0A0N4XWI5</accession>
<evidence type="ECO:0000256" key="6">
    <source>
        <dbReference type="RuleBase" id="RU366017"/>
    </source>
</evidence>
<comment type="subcellular location">
    <subcellularLocation>
        <location evidence="1">Membrane</location>
        <topology evidence="1">Single-pass membrane protein</topology>
    </subcellularLocation>
</comment>
<protein>
    <recommendedName>
        <fullName evidence="6">Glycosyltransferase family 92 protein</fullName>
        <ecNumber evidence="6">2.4.1.-</ecNumber>
    </recommendedName>
</protein>
<dbReference type="GO" id="GO:0016020">
    <property type="term" value="C:membrane"/>
    <property type="evidence" value="ECO:0007669"/>
    <property type="project" value="UniProtKB-SubCell"/>
</dbReference>
<dbReference type="EMBL" id="UYSL01019873">
    <property type="protein sequence ID" value="VDL70848.1"/>
    <property type="molecule type" value="Genomic_DNA"/>
</dbReference>
<evidence type="ECO:0000256" key="4">
    <source>
        <dbReference type="ARBA" id="ARBA00022679"/>
    </source>
</evidence>